<accession>A0A345KV69</accession>
<name>A0A345KV69_9CAUD</name>
<dbReference type="GeneID" id="60321645"/>
<dbReference type="RefSeq" id="YP_009950235.1">
    <property type="nucleotide sequence ID" value="NC_051588.1"/>
</dbReference>
<organism evidence="1 2">
    <name type="scientific">Mycobacterium phage Aminay</name>
    <dbReference type="NCBI Taxonomy" id="2250291"/>
    <lineage>
        <taxon>Viruses</taxon>
        <taxon>Duplodnaviria</taxon>
        <taxon>Heunggongvirae</taxon>
        <taxon>Uroviricota</taxon>
        <taxon>Caudoviricetes</taxon>
        <taxon>Weiservirinae</taxon>
        <taxon>Aminayvirus</taxon>
        <taxon>Aminayvirus aminay</taxon>
    </lineage>
</organism>
<gene>
    <name evidence="1" type="primary">85</name>
    <name evidence="1" type="ORF">SEA_AMINAY_85</name>
</gene>
<sequence length="72" mass="7986">MTTINLPRLTARNHAEAVAQLRERRAILLQAAADLADRASLFVDVPEVADDLLAEARSLFEQAERCTPRRAS</sequence>
<dbReference type="EMBL" id="MH509442">
    <property type="protein sequence ID" value="AXH46921.1"/>
    <property type="molecule type" value="Genomic_DNA"/>
</dbReference>
<reference evidence="2" key="1">
    <citation type="submission" date="2018-06" db="EMBL/GenBank/DDBJ databases">
        <authorList>
            <person name="Zhirakovskaya E."/>
        </authorList>
    </citation>
    <scope>NUCLEOTIDE SEQUENCE [LARGE SCALE GENOMIC DNA]</scope>
</reference>
<keyword evidence="2" id="KW-1185">Reference proteome</keyword>
<evidence type="ECO:0000313" key="2">
    <source>
        <dbReference type="Proteomes" id="UP000259472"/>
    </source>
</evidence>
<proteinExistence type="predicted"/>
<dbReference type="KEGG" id="vg:60321645"/>
<evidence type="ECO:0000313" key="1">
    <source>
        <dbReference type="EMBL" id="AXH46921.1"/>
    </source>
</evidence>
<dbReference type="Proteomes" id="UP000259472">
    <property type="component" value="Segment"/>
</dbReference>
<protein>
    <submittedName>
        <fullName evidence="1">Uncharacterized protein</fullName>
    </submittedName>
</protein>